<keyword evidence="11" id="KW-1185">Reference proteome</keyword>
<keyword evidence="6" id="KW-0249">Electron transport</keyword>
<keyword evidence="2" id="KW-0813">Transport</keyword>
<name>A0ABP9R6L0_9GAMM</name>
<dbReference type="InterPro" id="IPR019546">
    <property type="entry name" value="TAT_signal_bac_arc"/>
</dbReference>
<protein>
    <recommendedName>
        <fullName evidence="9">High potential iron-sulfur proteins family profile domain-containing protein</fullName>
    </recommendedName>
</protein>
<feature type="domain" description="High potential iron-sulfur proteins family profile" evidence="9">
    <location>
        <begin position="33"/>
        <end position="103"/>
    </location>
</feature>
<evidence type="ECO:0000256" key="4">
    <source>
        <dbReference type="ARBA" id="ARBA00022723"/>
    </source>
</evidence>
<dbReference type="Gene3D" id="4.10.490.10">
    <property type="entry name" value="High potential iron-sulphur protein"/>
    <property type="match status" value="1"/>
</dbReference>
<gene>
    <name evidence="10" type="ORF">GCM10023342_08100</name>
</gene>
<dbReference type="Pfam" id="PF01355">
    <property type="entry name" value="HIPIP"/>
    <property type="match status" value="1"/>
</dbReference>
<evidence type="ECO:0000259" key="9">
    <source>
        <dbReference type="PROSITE" id="PS51373"/>
    </source>
</evidence>
<keyword evidence="5" id="KW-0732">Signal</keyword>
<evidence type="ECO:0000313" key="10">
    <source>
        <dbReference type="EMBL" id="GAA5172135.1"/>
    </source>
</evidence>
<accession>A0ABP9R6L0</accession>
<evidence type="ECO:0000256" key="8">
    <source>
        <dbReference type="ARBA" id="ARBA00023014"/>
    </source>
</evidence>
<keyword evidence="4" id="KW-0479">Metal-binding</keyword>
<evidence type="ECO:0000256" key="6">
    <source>
        <dbReference type="ARBA" id="ARBA00022982"/>
    </source>
</evidence>
<proteinExistence type="predicted"/>
<evidence type="ECO:0000256" key="3">
    <source>
        <dbReference type="ARBA" id="ARBA00022485"/>
    </source>
</evidence>
<dbReference type="Proteomes" id="UP001500074">
    <property type="component" value="Unassembled WGS sequence"/>
</dbReference>
<evidence type="ECO:0000256" key="5">
    <source>
        <dbReference type="ARBA" id="ARBA00022729"/>
    </source>
</evidence>
<evidence type="ECO:0000313" key="11">
    <source>
        <dbReference type="Proteomes" id="UP001500074"/>
    </source>
</evidence>
<evidence type="ECO:0000256" key="7">
    <source>
        <dbReference type="ARBA" id="ARBA00023004"/>
    </source>
</evidence>
<dbReference type="EMBL" id="BAABKI010000010">
    <property type="protein sequence ID" value="GAA5172135.1"/>
    <property type="molecule type" value="Genomic_DNA"/>
</dbReference>
<dbReference type="NCBIfam" id="TIGR01409">
    <property type="entry name" value="TAT_signal_seq"/>
    <property type="match status" value="1"/>
</dbReference>
<dbReference type="PROSITE" id="PS51373">
    <property type="entry name" value="HIPIP"/>
    <property type="match status" value="1"/>
</dbReference>
<evidence type="ECO:0000256" key="2">
    <source>
        <dbReference type="ARBA" id="ARBA00022448"/>
    </source>
</evidence>
<reference evidence="11" key="1">
    <citation type="journal article" date="2019" name="Int. J. Syst. Evol. Microbiol.">
        <title>The Global Catalogue of Microorganisms (GCM) 10K type strain sequencing project: providing services to taxonomists for standard genome sequencing and annotation.</title>
        <authorList>
            <consortium name="The Broad Institute Genomics Platform"/>
            <consortium name="The Broad Institute Genome Sequencing Center for Infectious Disease"/>
            <person name="Wu L."/>
            <person name="Ma J."/>
        </authorList>
    </citation>
    <scope>NUCLEOTIDE SEQUENCE [LARGE SCALE GENOMIC DNA]</scope>
    <source>
        <strain evidence="11">JCM 18472</strain>
    </source>
</reference>
<dbReference type="InterPro" id="IPR036369">
    <property type="entry name" value="HIPIP_sf"/>
</dbReference>
<comment type="caution">
    <text evidence="10">The sequence shown here is derived from an EMBL/GenBank/DDBJ whole genome shotgun (WGS) entry which is preliminary data.</text>
</comment>
<comment type="function">
    <text evidence="1">Specific class of high-redox-potential 4Fe-4S ferredoxins. Functions in anaerobic electron transport in most purple and in some other photosynthetic bacteria and in at least one genus (Paracoccus) of halophilic, denitrifying bacteria.</text>
</comment>
<sequence>MAHHSRRDFIRHSLLGLAALPFGAGVLSHKALAQQLPPLDPSLPQAKALNYVTQASQASDQPAYSPGERCDNCMFYTKANQGCRLFPGYSVAPGGWCQSWTRA</sequence>
<dbReference type="PROSITE" id="PS51318">
    <property type="entry name" value="TAT"/>
    <property type="match status" value="1"/>
</dbReference>
<dbReference type="SUPFAM" id="SSF57652">
    <property type="entry name" value="HIPIP (high potential iron protein)"/>
    <property type="match status" value="1"/>
</dbReference>
<keyword evidence="3" id="KW-0004">4Fe-4S</keyword>
<dbReference type="InterPro" id="IPR000170">
    <property type="entry name" value="High_potential_FeS_prot"/>
</dbReference>
<keyword evidence="8" id="KW-0411">Iron-sulfur</keyword>
<evidence type="ECO:0000256" key="1">
    <source>
        <dbReference type="ARBA" id="ARBA00002137"/>
    </source>
</evidence>
<keyword evidence="7" id="KW-0408">Iron</keyword>
<dbReference type="InterPro" id="IPR006311">
    <property type="entry name" value="TAT_signal"/>
</dbReference>
<organism evidence="10 11">
    <name type="scientific">Modicisalibacter zincidurans</name>
    <dbReference type="NCBI Taxonomy" id="1178777"/>
    <lineage>
        <taxon>Bacteria</taxon>
        <taxon>Pseudomonadati</taxon>
        <taxon>Pseudomonadota</taxon>
        <taxon>Gammaproteobacteria</taxon>
        <taxon>Oceanospirillales</taxon>
        <taxon>Halomonadaceae</taxon>
        <taxon>Modicisalibacter</taxon>
    </lineage>
</organism>
<dbReference type="RefSeq" id="WP_031382353.1">
    <property type="nucleotide sequence ID" value="NZ_BAABKI010000010.1"/>
</dbReference>